<dbReference type="GO" id="GO:0003677">
    <property type="term" value="F:DNA binding"/>
    <property type="evidence" value="ECO:0007669"/>
    <property type="project" value="UniProtKB-UniRule"/>
</dbReference>
<dbReference type="Pfam" id="PF00589">
    <property type="entry name" value="Phage_integrase"/>
    <property type="match status" value="1"/>
</dbReference>
<dbReference type="Gene3D" id="1.10.150.130">
    <property type="match status" value="1"/>
</dbReference>
<dbReference type="Gene3D" id="1.10.443.10">
    <property type="entry name" value="Intergrase catalytic core"/>
    <property type="match status" value="1"/>
</dbReference>
<dbReference type="CDD" id="cd00796">
    <property type="entry name" value="INT_Rci_Hp1_C"/>
    <property type="match status" value="1"/>
</dbReference>
<evidence type="ECO:0000313" key="8">
    <source>
        <dbReference type="EMBL" id="ABV67954.1"/>
    </source>
</evidence>
<dbReference type="HOGENOM" id="CLU_027562_17_7_7"/>
<proteinExistence type="inferred from homology"/>
<dbReference type="InterPro" id="IPR004107">
    <property type="entry name" value="Integrase_SAM-like_N"/>
</dbReference>
<feature type="domain" description="Core-binding (CB)" evidence="7">
    <location>
        <begin position="85"/>
        <end position="178"/>
    </location>
</feature>
<dbReference type="InterPro" id="IPR050808">
    <property type="entry name" value="Phage_Integrase"/>
</dbReference>
<protein>
    <submittedName>
        <fullName evidence="8">Site-specific recombinase, phage integrase family</fullName>
    </submittedName>
</protein>
<name>A8EVI1_ALIB4</name>
<dbReference type="InterPro" id="IPR044068">
    <property type="entry name" value="CB"/>
</dbReference>
<dbReference type="Pfam" id="PF14659">
    <property type="entry name" value="Phage_int_SAM_3"/>
    <property type="match status" value="1"/>
</dbReference>
<dbReference type="PANTHER" id="PTHR30629">
    <property type="entry name" value="PROPHAGE INTEGRASE"/>
    <property type="match status" value="1"/>
</dbReference>
<comment type="similarity">
    <text evidence="1">Belongs to the 'phage' integrase family.</text>
</comment>
<dbReference type="SUPFAM" id="SSF56349">
    <property type="entry name" value="DNA breaking-rejoining enzymes"/>
    <property type="match status" value="1"/>
</dbReference>
<keyword evidence="3 5" id="KW-0238">DNA-binding</keyword>
<dbReference type="InterPro" id="IPR013762">
    <property type="entry name" value="Integrase-like_cat_sf"/>
</dbReference>
<evidence type="ECO:0000313" key="9">
    <source>
        <dbReference type="Proteomes" id="UP000001136"/>
    </source>
</evidence>
<evidence type="ECO:0000259" key="6">
    <source>
        <dbReference type="PROSITE" id="PS51898"/>
    </source>
</evidence>
<keyword evidence="2" id="KW-0229">DNA integration</keyword>
<dbReference type="PROSITE" id="PS51900">
    <property type="entry name" value="CB"/>
    <property type="match status" value="1"/>
</dbReference>
<dbReference type="STRING" id="367737.Abu_1707"/>
<dbReference type="PROSITE" id="PS51898">
    <property type="entry name" value="TYR_RECOMBINASE"/>
    <property type="match status" value="1"/>
</dbReference>
<dbReference type="AlphaFoldDB" id="A8EVI1"/>
<organism evidence="8 9">
    <name type="scientific">Aliarcobacter butzleri (strain RM4018)</name>
    <name type="common">Arcobacter butzleri</name>
    <dbReference type="NCBI Taxonomy" id="367737"/>
    <lineage>
        <taxon>Bacteria</taxon>
        <taxon>Pseudomonadati</taxon>
        <taxon>Campylobacterota</taxon>
        <taxon>Epsilonproteobacteria</taxon>
        <taxon>Campylobacterales</taxon>
        <taxon>Arcobacteraceae</taxon>
        <taxon>Aliarcobacter</taxon>
    </lineage>
</organism>
<dbReference type="Proteomes" id="UP000001136">
    <property type="component" value="Chromosome"/>
</dbReference>
<evidence type="ECO:0000259" key="7">
    <source>
        <dbReference type="PROSITE" id="PS51900"/>
    </source>
</evidence>
<feature type="domain" description="Tyr recombinase" evidence="6">
    <location>
        <begin position="200"/>
        <end position="382"/>
    </location>
</feature>
<dbReference type="KEGG" id="abu:Abu_1707"/>
<reference evidence="8 9" key="1">
    <citation type="journal article" date="2007" name="PLoS ONE">
        <title>The complete genome sequence and analysis of the Epsilonproteobacterium Arcobacter butzleri.</title>
        <authorList>
            <person name="Miller W.G."/>
            <person name="Parker C.T."/>
            <person name="Rubenfield M."/>
            <person name="Mendz G.L."/>
            <person name="Woesten M.M.S.M."/>
            <person name="Ussery D.W."/>
            <person name="Stolz J.F."/>
            <person name="Binnewies T.T."/>
            <person name="Hallin P.F."/>
            <person name="Wang G."/>
            <person name="Malek J.A."/>
            <person name="Rogosin A."/>
            <person name="Stanker L.H."/>
            <person name="Mandrell R.E."/>
        </authorList>
    </citation>
    <scope>NUCLEOTIDE SEQUENCE [LARGE SCALE GENOMIC DNA]</scope>
    <source>
        <strain evidence="8 9">RM4018</strain>
    </source>
</reference>
<dbReference type="InterPro" id="IPR002104">
    <property type="entry name" value="Integrase_catalytic"/>
</dbReference>
<gene>
    <name evidence="8" type="ordered locus">Abu_1707</name>
</gene>
<dbReference type="eggNOG" id="COG0582">
    <property type="taxonomic scope" value="Bacteria"/>
</dbReference>
<evidence type="ECO:0000256" key="4">
    <source>
        <dbReference type="ARBA" id="ARBA00023172"/>
    </source>
</evidence>
<dbReference type="EMBL" id="CP000361">
    <property type="protein sequence ID" value="ABV67954.1"/>
    <property type="molecule type" value="Genomic_DNA"/>
</dbReference>
<dbReference type="InterPro" id="IPR011010">
    <property type="entry name" value="DNA_brk_join_enz"/>
</dbReference>
<sequence>MNKTKKLGIYYNELENGDKVFYFTYKDINDLDKNGNPKKKWVNVGKYSEGIREINAVNLRNEQINKMKHGEDISIVAKKKKKEFINLENIANLYFKDKKTSEKQISKFENHINPFFGNKNIDSITKKDILDFRQNLIDGTLKYPINIQEKRNLITEAKSPQTVNGIIELFKAIYNHYIKEYNLKIANPCFGISKLKTDNAREKFLTTEEINLLIEQIESNKTLWLFVKLSLSTGGRLETILNIQKKDINLTNSTITLKNLKTDETYKGFLQPDISDFLEDFLQNLKPNYYLISFENHIEKTNSRQIQTRLKPILDKLFNKDLDARDTKNRFVIHSLRHTFASHLAINGTPIFTIKELMNHKDIEQTMRYAKLAPDSGKIFVTSLYK</sequence>
<dbReference type="PANTHER" id="PTHR30629:SF2">
    <property type="entry name" value="PROPHAGE INTEGRASE INTS-RELATED"/>
    <property type="match status" value="1"/>
</dbReference>
<evidence type="ECO:0000256" key="1">
    <source>
        <dbReference type="ARBA" id="ARBA00008857"/>
    </source>
</evidence>
<dbReference type="GeneID" id="24304981"/>
<dbReference type="RefSeq" id="WP_012147680.1">
    <property type="nucleotide sequence ID" value="NC_009850.1"/>
</dbReference>
<dbReference type="GO" id="GO:0015074">
    <property type="term" value="P:DNA integration"/>
    <property type="evidence" value="ECO:0007669"/>
    <property type="project" value="UniProtKB-KW"/>
</dbReference>
<evidence type="ECO:0000256" key="3">
    <source>
        <dbReference type="ARBA" id="ARBA00023125"/>
    </source>
</evidence>
<evidence type="ECO:0000256" key="5">
    <source>
        <dbReference type="PROSITE-ProRule" id="PRU01248"/>
    </source>
</evidence>
<evidence type="ECO:0000256" key="2">
    <source>
        <dbReference type="ARBA" id="ARBA00022908"/>
    </source>
</evidence>
<accession>A8EVI1</accession>
<dbReference type="InterPro" id="IPR010998">
    <property type="entry name" value="Integrase_recombinase_N"/>
</dbReference>
<keyword evidence="4" id="KW-0233">DNA recombination</keyword>
<dbReference type="GO" id="GO:0006310">
    <property type="term" value="P:DNA recombination"/>
    <property type="evidence" value="ECO:0007669"/>
    <property type="project" value="UniProtKB-KW"/>
</dbReference>
<keyword evidence="9" id="KW-1185">Reference proteome</keyword>